<gene>
    <name evidence="1" type="ORF">NCTC13063_00739</name>
</gene>
<dbReference type="AlphaFoldDB" id="A0AAQ1UGX5"/>
<comment type="caution">
    <text evidence="1">The sequence shown here is derived from an EMBL/GenBank/DDBJ whole genome shotgun (WGS) entry which is preliminary data.</text>
</comment>
<name>A0AAQ1UGX5_9BACT</name>
<proteinExistence type="predicted"/>
<dbReference type="Proteomes" id="UP000255283">
    <property type="component" value="Unassembled WGS sequence"/>
</dbReference>
<sequence>MQRKLLLIILPDVSLSSSLVQRAHFLTIYVNIYIYFITNLKIKEANQP</sequence>
<accession>A0AAQ1UGX5</accession>
<evidence type="ECO:0000313" key="1">
    <source>
        <dbReference type="EMBL" id="SUB79474.1"/>
    </source>
</evidence>
<dbReference type="EMBL" id="UGTJ01000001">
    <property type="protein sequence ID" value="SUB79474.1"/>
    <property type="molecule type" value="Genomic_DNA"/>
</dbReference>
<evidence type="ECO:0000313" key="2">
    <source>
        <dbReference type="Proteomes" id="UP000255283"/>
    </source>
</evidence>
<reference evidence="1 2" key="1">
    <citation type="submission" date="2018-06" db="EMBL/GenBank/DDBJ databases">
        <authorList>
            <consortium name="Pathogen Informatics"/>
            <person name="Doyle S."/>
        </authorList>
    </citation>
    <scope>NUCLEOTIDE SEQUENCE [LARGE SCALE GENOMIC DNA]</scope>
    <source>
        <strain evidence="1 2">NCTC13063</strain>
    </source>
</reference>
<organism evidence="1 2">
    <name type="scientific">Segatella buccae</name>
    <dbReference type="NCBI Taxonomy" id="28126"/>
    <lineage>
        <taxon>Bacteria</taxon>
        <taxon>Pseudomonadati</taxon>
        <taxon>Bacteroidota</taxon>
        <taxon>Bacteroidia</taxon>
        <taxon>Bacteroidales</taxon>
        <taxon>Prevotellaceae</taxon>
        <taxon>Segatella</taxon>
    </lineage>
</organism>
<protein>
    <submittedName>
        <fullName evidence="1">Uncharacterized protein</fullName>
    </submittedName>
</protein>